<evidence type="ECO:0000256" key="5">
    <source>
        <dbReference type="ARBA" id="ARBA00022741"/>
    </source>
</evidence>
<evidence type="ECO:0000256" key="1">
    <source>
        <dbReference type="ARBA" id="ARBA00005188"/>
    </source>
</evidence>
<dbReference type="NCBIfam" id="NF002730">
    <property type="entry name" value="PRK02628.1"/>
    <property type="match status" value="1"/>
</dbReference>
<evidence type="ECO:0000313" key="10">
    <source>
        <dbReference type="EMBL" id="HIZ24389.1"/>
    </source>
</evidence>
<comment type="similarity">
    <text evidence="8">Belongs to the NAD synthetase family.</text>
</comment>
<dbReference type="PANTHER" id="PTHR23090">
    <property type="entry name" value="NH 3 /GLUTAMINE-DEPENDENT NAD + SYNTHETASE"/>
    <property type="match status" value="1"/>
</dbReference>
<dbReference type="PANTHER" id="PTHR23090:SF9">
    <property type="entry name" value="GLUTAMINE-DEPENDENT NAD(+) SYNTHETASE"/>
    <property type="match status" value="1"/>
</dbReference>
<dbReference type="GO" id="GO:0004359">
    <property type="term" value="F:glutaminase activity"/>
    <property type="evidence" value="ECO:0007669"/>
    <property type="project" value="InterPro"/>
</dbReference>
<protein>
    <recommendedName>
        <fullName evidence="3">NAD(+) synthase (glutamine-hydrolyzing)</fullName>
        <ecNumber evidence="3">6.3.5.1</ecNumber>
    </recommendedName>
</protein>
<dbReference type="InterPro" id="IPR014729">
    <property type="entry name" value="Rossmann-like_a/b/a_fold"/>
</dbReference>
<evidence type="ECO:0000256" key="2">
    <source>
        <dbReference type="ARBA" id="ARBA00007145"/>
    </source>
</evidence>
<evidence type="ECO:0000313" key="11">
    <source>
        <dbReference type="Proteomes" id="UP000824044"/>
    </source>
</evidence>
<feature type="domain" description="CN hydrolase" evidence="9">
    <location>
        <begin position="6"/>
        <end position="285"/>
    </location>
</feature>
<dbReference type="GO" id="GO:0003952">
    <property type="term" value="F:NAD+ synthase (glutamine-hydrolyzing) activity"/>
    <property type="evidence" value="ECO:0007669"/>
    <property type="project" value="UniProtKB-EC"/>
</dbReference>
<dbReference type="InterPro" id="IPR003694">
    <property type="entry name" value="NAD_synthase"/>
</dbReference>
<dbReference type="Proteomes" id="UP000824044">
    <property type="component" value="Unassembled WGS sequence"/>
</dbReference>
<feature type="non-terminal residue" evidence="10">
    <location>
        <position position="499"/>
    </location>
</feature>
<dbReference type="GO" id="GO:0009435">
    <property type="term" value="P:NAD+ biosynthetic process"/>
    <property type="evidence" value="ECO:0007669"/>
    <property type="project" value="InterPro"/>
</dbReference>
<dbReference type="InterPro" id="IPR022310">
    <property type="entry name" value="NAD/GMP_synthase"/>
</dbReference>
<proteinExistence type="inferred from homology"/>
<keyword evidence="6 8" id="KW-0067">ATP-binding</keyword>
<keyword evidence="4 8" id="KW-0436">Ligase</keyword>
<dbReference type="Pfam" id="PF02540">
    <property type="entry name" value="NAD_synthase"/>
    <property type="match status" value="1"/>
</dbReference>
<accession>A0A9D2IV91</accession>
<organism evidence="10 11">
    <name type="scientific">Candidatus Gallimonas intestinigallinarum</name>
    <dbReference type="NCBI Taxonomy" id="2838604"/>
    <lineage>
        <taxon>Bacteria</taxon>
        <taxon>Bacillati</taxon>
        <taxon>Bacillota</taxon>
        <taxon>Clostridia</taxon>
        <taxon>Candidatus Gallimonas</taxon>
    </lineage>
</organism>
<dbReference type="PIRSF" id="PIRSF006630">
    <property type="entry name" value="NADS_GAT"/>
    <property type="match status" value="1"/>
</dbReference>
<comment type="pathway">
    <text evidence="1">Cofactor biosynthesis; NAD(+) biosynthesis; NAD(+) from deamido-NAD(+) (L-Gln route): step 1/1.</text>
</comment>
<name>A0A9D2IV91_9FIRM</name>
<evidence type="ECO:0000256" key="6">
    <source>
        <dbReference type="ARBA" id="ARBA00022840"/>
    </source>
</evidence>
<comment type="similarity">
    <text evidence="2">In the C-terminal section; belongs to the NAD synthetase family.</text>
</comment>
<evidence type="ECO:0000256" key="4">
    <source>
        <dbReference type="ARBA" id="ARBA00022598"/>
    </source>
</evidence>
<dbReference type="PROSITE" id="PS50263">
    <property type="entry name" value="CN_HYDROLASE"/>
    <property type="match status" value="1"/>
</dbReference>
<gene>
    <name evidence="10" type="ORF">H9812_02800</name>
</gene>
<dbReference type="Pfam" id="PF00795">
    <property type="entry name" value="CN_hydrolase"/>
    <property type="match status" value="1"/>
</dbReference>
<keyword evidence="7 8" id="KW-0520">NAD</keyword>
<evidence type="ECO:0000256" key="8">
    <source>
        <dbReference type="RuleBase" id="RU003811"/>
    </source>
</evidence>
<dbReference type="InterPro" id="IPR036526">
    <property type="entry name" value="C-N_Hydrolase_sf"/>
</dbReference>
<dbReference type="SUPFAM" id="SSF52402">
    <property type="entry name" value="Adenine nucleotide alpha hydrolases-like"/>
    <property type="match status" value="1"/>
</dbReference>
<dbReference type="EMBL" id="DXBS01000056">
    <property type="protein sequence ID" value="HIZ24389.1"/>
    <property type="molecule type" value="Genomic_DNA"/>
</dbReference>
<dbReference type="AlphaFoldDB" id="A0A9D2IV91"/>
<keyword evidence="5 8" id="KW-0547">Nucleotide-binding</keyword>
<dbReference type="CDD" id="cd07570">
    <property type="entry name" value="GAT_Gln-NAD-synth"/>
    <property type="match status" value="1"/>
</dbReference>
<sequence>MKYGFLRVAAASPSLKVADPAYNAARIIEVIEQQAQKWTELLVFPELSLSGYTCGDLFLQKTLTDGCMRALMTVAEATKGKKMLVFVGLPVVLAGKLYNCAAAVAEGDVLGFVPKTHLPNYSEFYEQRHFTPAPKGVYAVELPCDEKDEDENEPHFPFPGGCRVTFSADQIFYDPAHPEVSVACEICEDLWVADAPSVRHAQAGATVIVNLSASNEVIGKREYRKTLLSSQSGRSLCAYVYADAGMGESTSDMVFSGNHLIYENGSLLAESAPFSGTVCEAELDIDYLLHERKRMNTVRVSVSETPERWYEEKTASFLTDALPSLRTFSPLPFVPEEEGARNERAELILNMQAHALAKRFAHTQAKTAVIGISGGLDSTLALLVTARAFDLLKKDRAGILAYTMPGFGTTGKTKSNSLALMQAMGVTAKTVPISETVLKHFEDIAHDPAVLNATYENAQARYRTMILMNVANETGGLVIGTGDLSELALGWCTYNGDHM</sequence>
<dbReference type="GO" id="GO:0005524">
    <property type="term" value="F:ATP binding"/>
    <property type="evidence" value="ECO:0007669"/>
    <property type="project" value="UniProtKB-KW"/>
</dbReference>
<dbReference type="Gene3D" id="3.60.110.10">
    <property type="entry name" value="Carbon-nitrogen hydrolase"/>
    <property type="match status" value="1"/>
</dbReference>
<evidence type="ECO:0000256" key="3">
    <source>
        <dbReference type="ARBA" id="ARBA00012743"/>
    </source>
</evidence>
<reference evidence="10" key="2">
    <citation type="submission" date="2021-04" db="EMBL/GenBank/DDBJ databases">
        <authorList>
            <person name="Gilroy R."/>
        </authorList>
    </citation>
    <scope>NUCLEOTIDE SEQUENCE</scope>
    <source>
        <strain evidence="10">CHK33-5263</strain>
    </source>
</reference>
<evidence type="ECO:0000256" key="7">
    <source>
        <dbReference type="ARBA" id="ARBA00023027"/>
    </source>
</evidence>
<dbReference type="Gene3D" id="3.40.50.620">
    <property type="entry name" value="HUPs"/>
    <property type="match status" value="1"/>
</dbReference>
<dbReference type="SUPFAM" id="SSF56317">
    <property type="entry name" value="Carbon-nitrogen hydrolase"/>
    <property type="match status" value="1"/>
</dbReference>
<dbReference type="GO" id="GO:0005737">
    <property type="term" value="C:cytoplasm"/>
    <property type="evidence" value="ECO:0007669"/>
    <property type="project" value="InterPro"/>
</dbReference>
<comment type="caution">
    <text evidence="10">The sequence shown here is derived from an EMBL/GenBank/DDBJ whole genome shotgun (WGS) entry which is preliminary data.</text>
</comment>
<evidence type="ECO:0000259" key="9">
    <source>
        <dbReference type="PROSITE" id="PS50263"/>
    </source>
</evidence>
<dbReference type="NCBIfam" id="TIGR00552">
    <property type="entry name" value="nadE"/>
    <property type="match status" value="1"/>
</dbReference>
<dbReference type="EC" id="6.3.5.1" evidence="3"/>
<reference evidence="10" key="1">
    <citation type="journal article" date="2021" name="PeerJ">
        <title>Extensive microbial diversity within the chicken gut microbiome revealed by metagenomics and culture.</title>
        <authorList>
            <person name="Gilroy R."/>
            <person name="Ravi A."/>
            <person name="Getino M."/>
            <person name="Pursley I."/>
            <person name="Horton D.L."/>
            <person name="Alikhan N.F."/>
            <person name="Baker D."/>
            <person name="Gharbi K."/>
            <person name="Hall N."/>
            <person name="Watson M."/>
            <person name="Adriaenssens E.M."/>
            <person name="Foster-Nyarko E."/>
            <person name="Jarju S."/>
            <person name="Secka A."/>
            <person name="Antonio M."/>
            <person name="Oren A."/>
            <person name="Chaudhuri R.R."/>
            <person name="La Ragione R."/>
            <person name="Hildebrand F."/>
            <person name="Pallen M.J."/>
        </authorList>
    </citation>
    <scope>NUCLEOTIDE SEQUENCE</scope>
    <source>
        <strain evidence="10">CHK33-5263</strain>
    </source>
</reference>
<dbReference type="CDD" id="cd00553">
    <property type="entry name" value="NAD_synthase"/>
    <property type="match status" value="1"/>
</dbReference>
<dbReference type="InterPro" id="IPR014445">
    <property type="entry name" value="Gln-dep_NAD_synthase"/>
</dbReference>
<dbReference type="InterPro" id="IPR003010">
    <property type="entry name" value="C-N_Hydrolase"/>
</dbReference>